<dbReference type="SUPFAM" id="SSF47954">
    <property type="entry name" value="Cyclin-like"/>
    <property type="match status" value="2"/>
</dbReference>
<dbReference type="Pfam" id="PF13086">
    <property type="entry name" value="AAA_11"/>
    <property type="match status" value="2"/>
</dbReference>
<dbReference type="Gene3D" id="3.40.50.300">
    <property type="entry name" value="P-loop containing nucleotide triphosphate hydrolases"/>
    <property type="match status" value="1"/>
</dbReference>
<dbReference type="EMBL" id="CH479217">
    <property type="protein sequence ID" value="EDW33683.1"/>
    <property type="molecule type" value="Genomic_DNA"/>
</dbReference>
<dbReference type="GO" id="GO:0005737">
    <property type="term" value="C:cytoplasm"/>
    <property type="evidence" value="ECO:0007669"/>
    <property type="project" value="UniProtKB-SubCell"/>
</dbReference>
<dbReference type="SUPFAM" id="SSF52540">
    <property type="entry name" value="P-loop containing nucleoside triphosphate hydrolases"/>
    <property type="match status" value="1"/>
</dbReference>
<dbReference type="Pfam" id="PF00134">
    <property type="entry name" value="Cyclin_N"/>
    <property type="match status" value="1"/>
</dbReference>
<dbReference type="Pfam" id="PF02984">
    <property type="entry name" value="Cyclin_C"/>
    <property type="match status" value="1"/>
</dbReference>
<dbReference type="HOGENOM" id="CLU_381847_0_0_1"/>
<dbReference type="PANTHER" id="PTHR45418:SF1">
    <property type="entry name" value="CANCER_TESTIS ANTIGEN 55"/>
    <property type="match status" value="1"/>
</dbReference>
<keyword evidence="2" id="KW-0963">Cytoplasm</keyword>
<dbReference type="eggNOG" id="KOG0654">
    <property type="taxonomic scope" value="Eukaryota"/>
</dbReference>
<dbReference type="OrthoDB" id="6513042at2759"/>
<sequence length="725" mass="81514">MNVQMTFVPKKSDWVTLKCAVQLDDGYVDKQGEILELLKHEVERCFPEFVDLGNYAYLLREAFPTGTDLHTGDYVLAEGEYLSHGRAVFNILRGEAKNLPYVIFGPPGTGQTVTLVEAVLQMVQNRILLAAPSNIVADLITKLIIASKALTTGEFIRIMLITKSCLKLRRHREILGAHRLIIGTCATLGNPMPMSFPGGHFTHLFMDETGQSTEPETLMPAALLSKDRGRVILAGDPHQLQPVVHSSYGRACGFGTSMLERLLNTRTIGPCPRSWPHIRLWKTHWLTDYAQDIFVNMKEAEMRRRPILFNSMQLEERPKLLQLCIFAAQKYKLNRASVHLGIYYMDCMTDYYTISSEKLPLLALTCLHIAAQIEDNDASVPRYSELNCLIPDSLYTVFEYIVLERKVLASLNFELMRPTTASFVEFFACSFLTRNDFAHYKAMLENNPSEQNDQSPLQYESFAVMMSALSQLLLRLADCTLSITSFANARPSLLAAACIGAVRHLSGLKCWSQYLSKLTSYPEHEVEPLVGEITKYYNWQQNSSVAPNALPTYVNMGPSSADTINPNCSTTDSGIGDSMVIMKESVTVQHDNITVQLQKPAVPGSDLAGVVQEEPQEPADFSQEELQIAAVFSQGELQEQTAFSQGELQITAVFSLAELQEQTDLQYEEQQTQTTLELNELALDSKEKAKKLDREVVIKELERAFKRKRIDYDCQDEPQAKRLTD</sequence>
<proteinExistence type="predicted"/>
<evidence type="ECO:0000256" key="1">
    <source>
        <dbReference type="ARBA" id="ARBA00004496"/>
    </source>
</evidence>
<accession>B4H777</accession>
<dbReference type="SMR" id="B4H777"/>
<dbReference type="InterPro" id="IPR036915">
    <property type="entry name" value="Cyclin-like_sf"/>
</dbReference>
<dbReference type="InterPro" id="IPR041677">
    <property type="entry name" value="DNA2/NAM7_AAA_11"/>
</dbReference>
<dbReference type="InterPro" id="IPR006671">
    <property type="entry name" value="Cyclin_N"/>
</dbReference>
<keyword evidence="3" id="KW-0195">Cyclin</keyword>
<keyword evidence="6" id="KW-1185">Reference proteome</keyword>
<name>B4H777_DROPE</name>
<dbReference type="GO" id="GO:0004386">
    <property type="term" value="F:helicase activity"/>
    <property type="evidence" value="ECO:0007669"/>
    <property type="project" value="InterPro"/>
</dbReference>
<dbReference type="Gene3D" id="1.10.472.10">
    <property type="entry name" value="Cyclin-like"/>
    <property type="match status" value="2"/>
</dbReference>
<dbReference type="PANTHER" id="PTHR45418">
    <property type="entry name" value="CANCER/TESTIS ANTIGEN 55"/>
    <property type="match status" value="1"/>
</dbReference>
<dbReference type="AlphaFoldDB" id="B4H777"/>
<dbReference type="Proteomes" id="UP000008744">
    <property type="component" value="Unassembled WGS sequence"/>
</dbReference>
<reference evidence="5 6" key="1">
    <citation type="journal article" date="2007" name="Nature">
        <title>Evolution of genes and genomes on the Drosophila phylogeny.</title>
        <authorList>
            <consortium name="Drosophila 12 Genomes Consortium"/>
            <person name="Clark A.G."/>
            <person name="Eisen M.B."/>
            <person name="Smith D.R."/>
            <person name="Bergman C.M."/>
            <person name="Oliver B."/>
            <person name="Markow T.A."/>
            <person name="Kaufman T.C."/>
            <person name="Kellis M."/>
            <person name="Gelbart W."/>
            <person name="Iyer V.N."/>
            <person name="Pollard D.A."/>
            <person name="Sackton T.B."/>
            <person name="Larracuente A.M."/>
            <person name="Singh N.D."/>
            <person name="Abad J.P."/>
            <person name="Abt D.N."/>
            <person name="Adryan B."/>
            <person name="Aguade M."/>
            <person name="Akashi H."/>
            <person name="Anderson W.W."/>
            <person name="Aquadro C.F."/>
            <person name="Ardell D.H."/>
            <person name="Arguello R."/>
            <person name="Artieri C.G."/>
            <person name="Barbash D.A."/>
            <person name="Barker D."/>
            <person name="Barsanti P."/>
            <person name="Batterham P."/>
            <person name="Batzoglou S."/>
            <person name="Begun D."/>
            <person name="Bhutkar A."/>
            <person name="Blanco E."/>
            <person name="Bosak S.A."/>
            <person name="Bradley R.K."/>
            <person name="Brand A.D."/>
            <person name="Brent M.R."/>
            <person name="Brooks A.N."/>
            <person name="Brown R.H."/>
            <person name="Butlin R.K."/>
            <person name="Caggese C."/>
            <person name="Calvi B.R."/>
            <person name="Bernardo de Carvalho A."/>
            <person name="Caspi A."/>
            <person name="Castrezana S."/>
            <person name="Celniker S.E."/>
            <person name="Chang J.L."/>
            <person name="Chapple C."/>
            <person name="Chatterji S."/>
            <person name="Chinwalla A."/>
            <person name="Civetta A."/>
            <person name="Clifton S.W."/>
            <person name="Comeron J.M."/>
            <person name="Costello J.C."/>
            <person name="Coyne J.A."/>
            <person name="Daub J."/>
            <person name="David R.G."/>
            <person name="Delcher A.L."/>
            <person name="Delehaunty K."/>
            <person name="Do C.B."/>
            <person name="Ebling H."/>
            <person name="Edwards K."/>
            <person name="Eickbush T."/>
            <person name="Evans J.D."/>
            <person name="Filipski A."/>
            <person name="Findeiss S."/>
            <person name="Freyhult E."/>
            <person name="Fulton L."/>
            <person name="Fulton R."/>
            <person name="Garcia A.C."/>
            <person name="Gardiner A."/>
            <person name="Garfield D.A."/>
            <person name="Garvin B.E."/>
            <person name="Gibson G."/>
            <person name="Gilbert D."/>
            <person name="Gnerre S."/>
            <person name="Godfrey J."/>
            <person name="Good R."/>
            <person name="Gotea V."/>
            <person name="Gravely B."/>
            <person name="Greenberg A.J."/>
            <person name="Griffiths-Jones S."/>
            <person name="Gross S."/>
            <person name="Guigo R."/>
            <person name="Gustafson E.A."/>
            <person name="Haerty W."/>
            <person name="Hahn M.W."/>
            <person name="Halligan D.L."/>
            <person name="Halpern A.L."/>
            <person name="Halter G.M."/>
            <person name="Han M.V."/>
            <person name="Heger A."/>
            <person name="Hillier L."/>
            <person name="Hinrichs A.S."/>
            <person name="Holmes I."/>
            <person name="Hoskins R.A."/>
            <person name="Hubisz M.J."/>
            <person name="Hultmark D."/>
            <person name="Huntley M.A."/>
            <person name="Jaffe D.B."/>
            <person name="Jagadeeshan S."/>
            <person name="Jeck W.R."/>
            <person name="Johnson J."/>
            <person name="Jones C.D."/>
            <person name="Jordan W.C."/>
            <person name="Karpen G.H."/>
            <person name="Kataoka E."/>
            <person name="Keightley P.D."/>
            <person name="Kheradpour P."/>
            <person name="Kirkness E.F."/>
            <person name="Koerich L.B."/>
            <person name="Kristiansen K."/>
            <person name="Kudrna D."/>
            <person name="Kulathinal R.J."/>
            <person name="Kumar S."/>
            <person name="Kwok R."/>
            <person name="Lander E."/>
            <person name="Langley C.H."/>
            <person name="Lapoint R."/>
            <person name="Lazzaro B.P."/>
            <person name="Lee S.J."/>
            <person name="Levesque L."/>
            <person name="Li R."/>
            <person name="Lin C.F."/>
            <person name="Lin M.F."/>
            <person name="Lindblad-Toh K."/>
            <person name="Llopart A."/>
            <person name="Long M."/>
            <person name="Low L."/>
            <person name="Lozovsky E."/>
            <person name="Lu J."/>
            <person name="Luo M."/>
            <person name="Machado C.A."/>
            <person name="Makalowski W."/>
            <person name="Marzo M."/>
            <person name="Matsuda M."/>
            <person name="Matzkin L."/>
            <person name="McAllister B."/>
            <person name="McBride C.S."/>
            <person name="McKernan B."/>
            <person name="McKernan K."/>
            <person name="Mendez-Lago M."/>
            <person name="Minx P."/>
            <person name="Mollenhauer M.U."/>
            <person name="Montooth K."/>
            <person name="Mount S.M."/>
            <person name="Mu X."/>
            <person name="Myers E."/>
            <person name="Negre B."/>
            <person name="Newfeld S."/>
            <person name="Nielsen R."/>
            <person name="Noor M.A."/>
            <person name="O'Grady P."/>
            <person name="Pachter L."/>
            <person name="Papaceit M."/>
            <person name="Parisi M.J."/>
            <person name="Parisi M."/>
            <person name="Parts L."/>
            <person name="Pedersen J.S."/>
            <person name="Pesole G."/>
            <person name="Phillippy A.M."/>
            <person name="Ponting C.P."/>
            <person name="Pop M."/>
            <person name="Porcelli D."/>
            <person name="Powell J.R."/>
            <person name="Prohaska S."/>
            <person name="Pruitt K."/>
            <person name="Puig M."/>
            <person name="Quesneville H."/>
            <person name="Ram K.R."/>
            <person name="Rand D."/>
            <person name="Rasmussen M.D."/>
            <person name="Reed L.K."/>
            <person name="Reenan R."/>
            <person name="Reily A."/>
            <person name="Remington K.A."/>
            <person name="Rieger T.T."/>
            <person name="Ritchie M.G."/>
            <person name="Robin C."/>
            <person name="Rogers Y.H."/>
            <person name="Rohde C."/>
            <person name="Rozas J."/>
            <person name="Rubenfield M.J."/>
            <person name="Ruiz A."/>
            <person name="Russo S."/>
            <person name="Salzberg S.L."/>
            <person name="Sanchez-Gracia A."/>
            <person name="Saranga D.J."/>
            <person name="Sato H."/>
            <person name="Schaeffer S.W."/>
            <person name="Schatz M.C."/>
            <person name="Schlenke T."/>
            <person name="Schwartz R."/>
            <person name="Segarra C."/>
            <person name="Singh R.S."/>
            <person name="Sirot L."/>
            <person name="Sirota M."/>
            <person name="Sisneros N.B."/>
            <person name="Smith C.D."/>
            <person name="Smith T.F."/>
            <person name="Spieth J."/>
            <person name="Stage D.E."/>
            <person name="Stark A."/>
            <person name="Stephan W."/>
            <person name="Strausberg R.L."/>
            <person name="Strempel S."/>
            <person name="Sturgill D."/>
            <person name="Sutton G."/>
            <person name="Sutton G.G."/>
            <person name="Tao W."/>
            <person name="Teichmann S."/>
            <person name="Tobari Y.N."/>
            <person name="Tomimura Y."/>
            <person name="Tsolas J.M."/>
            <person name="Valente V.L."/>
            <person name="Venter E."/>
            <person name="Venter J.C."/>
            <person name="Vicario S."/>
            <person name="Vieira F.G."/>
            <person name="Vilella A.J."/>
            <person name="Villasante A."/>
            <person name="Walenz B."/>
            <person name="Wang J."/>
            <person name="Wasserman M."/>
            <person name="Watts T."/>
            <person name="Wilson D."/>
            <person name="Wilson R.K."/>
            <person name="Wing R.A."/>
            <person name="Wolfner M.F."/>
            <person name="Wong A."/>
            <person name="Wong G.K."/>
            <person name="Wu C.I."/>
            <person name="Wu G."/>
            <person name="Yamamoto D."/>
            <person name="Yang H.P."/>
            <person name="Yang S.P."/>
            <person name="Yorke J.A."/>
            <person name="Yoshida K."/>
            <person name="Zdobnov E."/>
            <person name="Zhang P."/>
            <person name="Zhang Y."/>
            <person name="Zimin A.V."/>
            <person name="Baldwin J."/>
            <person name="Abdouelleil A."/>
            <person name="Abdulkadir J."/>
            <person name="Abebe A."/>
            <person name="Abera B."/>
            <person name="Abreu J."/>
            <person name="Acer S.C."/>
            <person name="Aftuck L."/>
            <person name="Alexander A."/>
            <person name="An P."/>
            <person name="Anderson E."/>
            <person name="Anderson S."/>
            <person name="Arachi H."/>
            <person name="Azer M."/>
            <person name="Bachantsang P."/>
            <person name="Barry A."/>
            <person name="Bayul T."/>
            <person name="Berlin A."/>
            <person name="Bessette D."/>
            <person name="Bloom T."/>
            <person name="Blye J."/>
            <person name="Boguslavskiy L."/>
            <person name="Bonnet C."/>
            <person name="Boukhgalter B."/>
            <person name="Bourzgui I."/>
            <person name="Brown A."/>
            <person name="Cahill P."/>
            <person name="Channer S."/>
            <person name="Cheshatsang Y."/>
            <person name="Chuda L."/>
            <person name="Citroen M."/>
            <person name="Collymore A."/>
            <person name="Cooke P."/>
            <person name="Costello M."/>
            <person name="D'Aco K."/>
            <person name="Daza R."/>
            <person name="De Haan G."/>
            <person name="DeGray S."/>
            <person name="DeMaso C."/>
            <person name="Dhargay N."/>
            <person name="Dooley K."/>
            <person name="Dooley E."/>
            <person name="Doricent M."/>
            <person name="Dorje P."/>
            <person name="Dorjee K."/>
            <person name="Dupes A."/>
            <person name="Elong R."/>
            <person name="Falk J."/>
            <person name="Farina A."/>
            <person name="Faro S."/>
            <person name="Ferguson D."/>
            <person name="Fisher S."/>
            <person name="Foley C.D."/>
            <person name="Franke A."/>
            <person name="Friedrich D."/>
            <person name="Gadbois L."/>
            <person name="Gearin G."/>
            <person name="Gearin C.R."/>
            <person name="Giannoukos G."/>
            <person name="Goode T."/>
            <person name="Graham J."/>
            <person name="Grandbois E."/>
            <person name="Grewal S."/>
            <person name="Gyaltsen K."/>
            <person name="Hafez N."/>
            <person name="Hagos B."/>
            <person name="Hall J."/>
            <person name="Henson C."/>
            <person name="Hollinger A."/>
            <person name="Honan T."/>
            <person name="Huard M.D."/>
            <person name="Hughes L."/>
            <person name="Hurhula B."/>
            <person name="Husby M.E."/>
            <person name="Kamat A."/>
            <person name="Kanga B."/>
            <person name="Kashin S."/>
            <person name="Khazanovich D."/>
            <person name="Kisner P."/>
            <person name="Lance K."/>
            <person name="Lara M."/>
            <person name="Lee W."/>
            <person name="Lennon N."/>
            <person name="Letendre F."/>
            <person name="LeVine R."/>
            <person name="Lipovsky A."/>
            <person name="Liu X."/>
            <person name="Liu J."/>
            <person name="Liu S."/>
            <person name="Lokyitsang T."/>
            <person name="Lokyitsang Y."/>
            <person name="Lubonja R."/>
            <person name="Lui A."/>
            <person name="MacDonald P."/>
            <person name="Magnisalis V."/>
            <person name="Maru K."/>
            <person name="Matthews C."/>
            <person name="McCusker W."/>
            <person name="McDonough S."/>
            <person name="Mehta T."/>
            <person name="Meldrim J."/>
            <person name="Meneus L."/>
            <person name="Mihai O."/>
            <person name="Mihalev A."/>
            <person name="Mihova T."/>
            <person name="Mittelman R."/>
            <person name="Mlenga V."/>
            <person name="Montmayeur A."/>
            <person name="Mulrain L."/>
            <person name="Navidi A."/>
            <person name="Naylor J."/>
            <person name="Negash T."/>
            <person name="Nguyen T."/>
            <person name="Nguyen N."/>
            <person name="Nicol R."/>
            <person name="Norbu C."/>
            <person name="Norbu N."/>
            <person name="Novod N."/>
            <person name="O'Neill B."/>
            <person name="Osman S."/>
            <person name="Markiewicz E."/>
            <person name="Oyono O.L."/>
            <person name="Patti C."/>
            <person name="Phunkhang P."/>
            <person name="Pierre F."/>
            <person name="Priest M."/>
            <person name="Raghuraman S."/>
            <person name="Rege F."/>
            <person name="Reyes R."/>
            <person name="Rise C."/>
            <person name="Rogov P."/>
            <person name="Ross K."/>
            <person name="Ryan E."/>
            <person name="Settipalli S."/>
            <person name="Shea T."/>
            <person name="Sherpa N."/>
            <person name="Shi L."/>
            <person name="Shih D."/>
            <person name="Sparrow T."/>
            <person name="Spaulding J."/>
            <person name="Stalker J."/>
            <person name="Stange-Thomann N."/>
            <person name="Stavropoulos S."/>
            <person name="Stone C."/>
            <person name="Strader C."/>
            <person name="Tesfaye S."/>
            <person name="Thomson T."/>
            <person name="Thoulutsang Y."/>
            <person name="Thoulutsang D."/>
            <person name="Topham K."/>
            <person name="Topping I."/>
            <person name="Tsamla T."/>
            <person name="Vassiliev H."/>
            <person name="Vo A."/>
            <person name="Wangchuk T."/>
            <person name="Wangdi T."/>
            <person name="Weiand M."/>
            <person name="Wilkinson J."/>
            <person name="Wilson A."/>
            <person name="Yadav S."/>
            <person name="Young G."/>
            <person name="Yu Q."/>
            <person name="Zembek L."/>
            <person name="Zhong D."/>
            <person name="Zimmer A."/>
            <person name="Zwirko Z."/>
            <person name="Jaffe D.B."/>
            <person name="Alvarez P."/>
            <person name="Brockman W."/>
            <person name="Butler J."/>
            <person name="Chin C."/>
            <person name="Gnerre S."/>
            <person name="Grabherr M."/>
            <person name="Kleber M."/>
            <person name="Mauceli E."/>
            <person name="MacCallum I."/>
        </authorList>
    </citation>
    <scope>NUCLEOTIDE SEQUENCE [LARGE SCALE GENOMIC DNA]</scope>
    <source>
        <strain evidence="6">MSH-3 / Tucson 14011-0111.49</strain>
    </source>
</reference>
<dbReference type="CDD" id="cd20528">
    <property type="entry name" value="CYCLIN_CCNJ-like_rpt1"/>
    <property type="match status" value="1"/>
</dbReference>
<gene>
    <name evidence="5" type="primary">Dper\GL13251</name>
    <name evidence="5" type="ORF">Dper_GL13251</name>
</gene>
<dbReference type="STRING" id="7234.B4H777"/>
<organism evidence="6">
    <name type="scientific">Drosophila persimilis</name>
    <name type="common">Fruit fly</name>
    <dbReference type="NCBI Taxonomy" id="7234"/>
    <lineage>
        <taxon>Eukaryota</taxon>
        <taxon>Metazoa</taxon>
        <taxon>Ecdysozoa</taxon>
        <taxon>Arthropoda</taxon>
        <taxon>Hexapoda</taxon>
        <taxon>Insecta</taxon>
        <taxon>Pterygota</taxon>
        <taxon>Neoptera</taxon>
        <taxon>Endopterygota</taxon>
        <taxon>Diptera</taxon>
        <taxon>Brachycera</taxon>
        <taxon>Muscomorpha</taxon>
        <taxon>Ephydroidea</taxon>
        <taxon>Drosophilidae</taxon>
        <taxon>Drosophila</taxon>
        <taxon>Sophophora</taxon>
    </lineage>
</organism>
<evidence type="ECO:0000313" key="5">
    <source>
        <dbReference type="EMBL" id="EDW33683.1"/>
    </source>
</evidence>
<dbReference type="InterPro" id="IPR004367">
    <property type="entry name" value="Cyclin_C-dom"/>
</dbReference>
<dbReference type="eggNOG" id="KOG1804">
    <property type="taxonomic scope" value="Eukaryota"/>
</dbReference>
<evidence type="ECO:0000259" key="4">
    <source>
        <dbReference type="SMART" id="SM01332"/>
    </source>
</evidence>
<evidence type="ECO:0000256" key="3">
    <source>
        <dbReference type="ARBA" id="ARBA00023127"/>
    </source>
</evidence>
<dbReference type="OMA" id="VQHDNIT"/>
<protein>
    <submittedName>
        <fullName evidence="5">GL13251</fullName>
    </submittedName>
</protein>
<dbReference type="SMART" id="SM01332">
    <property type="entry name" value="Cyclin_C"/>
    <property type="match status" value="1"/>
</dbReference>
<evidence type="ECO:0000313" key="6">
    <source>
        <dbReference type="Proteomes" id="UP000008744"/>
    </source>
</evidence>
<evidence type="ECO:0000256" key="2">
    <source>
        <dbReference type="ARBA" id="ARBA00022490"/>
    </source>
</evidence>
<dbReference type="InterPro" id="IPR027417">
    <property type="entry name" value="P-loop_NTPase"/>
</dbReference>
<feature type="domain" description="Cyclin C-terminal" evidence="4">
    <location>
        <begin position="418"/>
        <end position="567"/>
    </location>
</feature>
<comment type="subcellular location">
    <subcellularLocation>
        <location evidence="1">Cytoplasm</location>
    </subcellularLocation>
</comment>
<dbReference type="CDD" id="cd20529">
    <property type="entry name" value="CYCLIN_CCNJ-like_rpt2"/>
    <property type="match status" value="1"/>
</dbReference>